<dbReference type="Proteomes" id="UP000324222">
    <property type="component" value="Unassembled WGS sequence"/>
</dbReference>
<accession>A0A5B7J6D3</accession>
<evidence type="ECO:0000313" key="1">
    <source>
        <dbReference type="EMBL" id="MPC89097.1"/>
    </source>
</evidence>
<keyword evidence="2" id="KW-1185">Reference proteome</keyword>
<dbReference type="AlphaFoldDB" id="A0A5B7J6D3"/>
<sequence length="88" mass="9292">MMFTHVTFGVKGHPTIPPPDPLTRSLYSPHSLGLPSLPSVCLLPYATASRVPETGEFGLGLKECHVGPWRGDAQGVSKPALPSAENEG</sequence>
<comment type="caution">
    <text evidence="1">The sequence shown here is derived from an EMBL/GenBank/DDBJ whole genome shotgun (WGS) entry which is preliminary data.</text>
</comment>
<gene>
    <name evidence="1" type="ORF">E2C01_084029</name>
</gene>
<reference evidence="1 2" key="1">
    <citation type="submission" date="2019-05" db="EMBL/GenBank/DDBJ databases">
        <title>Another draft genome of Portunus trituberculatus and its Hox gene families provides insights of decapod evolution.</title>
        <authorList>
            <person name="Jeong J.-H."/>
            <person name="Song I."/>
            <person name="Kim S."/>
            <person name="Choi T."/>
            <person name="Kim D."/>
            <person name="Ryu S."/>
            <person name="Kim W."/>
        </authorList>
    </citation>
    <scope>NUCLEOTIDE SEQUENCE [LARGE SCALE GENOMIC DNA]</scope>
    <source>
        <tissue evidence="1">Muscle</tissue>
    </source>
</reference>
<evidence type="ECO:0000313" key="2">
    <source>
        <dbReference type="Proteomes" id="UP000324222"/>
    </source>
</evidence>
<proteinExistence type="predicted"/>
<name>A0A5B7J6D3_PORTR</name>
<organism evidence="1 2">
    <name type="scientific">Portunus trituberculatus</name>
    <name type="common">Swimming crab</name>
    <name type="synonym">Neptunus trituberculatus</name>
    <dbReference type="NCBI Taxonomy" id="210409"/>
    <lineage>
        <taxon>Eukaryota</taxon>
        <taxon>Metazoa</taxon>
        <taxon>Ecdysozoa</taxon>
        <taxon>Arthropoda</taxon>
        <taxon>Crustacea</taxon>
        <taxon>Multicrustacea</taxon>
        <taxon>Malacostraca</taxon>
        <taxon>Eumalacostraca</taxon>
        <taxon>Eucarida</taxon>
        <taxon>Decapoda</taxon>
        <taxon>Pleocyemata</taxon>
        <taxon>Brachyura</taxon>
        <taxon>Eubrachyura</taxon>
        <taxon>Portunoidea</taxon>
        <taxon>Portunidae</taxon>
        <taxon>Portuninae</taxon>
        <taxon>Portunus</taxon>
    </lineage>
</organism>
<dbReference type="EMBL" id="VSRR010079910">
    <property type="protein sequence ID" value="MPC89097.1"/>
    <property type="molecule type" value="Genomic_DNA"/>
</dbReference>
<protein>
    <submittedName>
        <fullName evidence="1">Uncharacterized protein</fullName>
    </submittedName>
</protein>